<keyword evidence="15" id="KW-1185">Reference proteome</keyword>
<accession>A0AAN8X2X1</accession>
<dbReference type="SUPFAM" id="SSF53850">
    <property type="entry name" value="Periplasmic binding protein-like II"/>
    <property type="match status" value="1"/>
</dbReference>
<keyword evidence="6" id="KW-0406">Ion transport</keyword>
<dbReference type="PANTHER" id="PTHR42643:SF24">
    <property type="entry name" value="IONOTROPIC RECEPTOR 60A"/>
    <property type="match status" value="1"/>
</dbReference>
<gene>
    <name evidence="14" type="ORF">SK128_013979</name>
</gene>
<keyword evidence="7 12" id="KW-0472">Membrane</keyword>
<dbReference type="InterPro" id="IPR019594">
    <property type="entry name" value="Glu/Gly-bd"/>
</dbReference>
<keyword evidence="2" id="KW-0813">Transport</keyword>
<organism evidence="14 15">
    <name type="scientific">Halocaridina rubra</name>
    <name type="common">Hawaiian red shrimp</name>
    <dbReference type="NCBI Taxonomy" id="373956"/>
    <lineage>
        <taxon>Eukaryota</taxon>
        <taxon>Metazoa</taxon>
        <taxon>Ecdysozoa</taxon>
        <taxon>Arthropoda</taxon>
        <taxon>Crustacea</taxon>
        <taxon>Multicrustacea</taxon>
        <taxon>Malacostraca</taxon>
        <taxon>Eumalacostraca</taxon>
        <taxon>Eucarida</taxon>
        <taxon>Decapoda</taxon>
        <taxon>Pleocyemata</taxon>
        <taxon>Caridea</taxon>
        <taxon>Atyoidea</taxon>
        <taxon>Atyidae</taxon>
        <taxon>Halocaridina</taxon>
    </lineage>
</organism>
<evidence type="ECO:0000259" key="13">
    <source>
        <dbReference type="Pfam" id="PF10613"/>
    </source>
</evidence>
<dbReference type="PANTHER" id="PTHR42643">
    <property type="entry name" value="IONOTROPIC RECEPTOR 20A-RELATED"/>
    <property type="match status" value="1"/>
</dbReference>
<evidence type="ECO:0000313" key="14">
    <source>
        <dbReference type="EMBL" id="KAK7071104.1"/>
    </source>
</evidence>
<dbReference type="GO" id="GO:0015276">
    <property type="term" value="F:ligand-gated monoatomic ion channel activity"/>
    <property type="evidence" value="ECO:0007669"/>
    <property type="project" value="InterPro"/>
</dbReference>
<evidence type="ECO:0000256" key="1">
    <source>
        <dbReference type="ARBA" id="ARBA00004651"/>
    </source>
</evidence>
<sequence>MVSLININILSSQKTVWVFVAAGNGIQTLKETLEPNVPENLFMILITRNSFSPLSRSKRSTDNNNNEINFSYLPKEIHYHRKIFSESSIHEITNRKKSLGDHTQGKPELRNMFINQRKNHQYFDPLSSVSKGEVIFESTSRTKRQTELFKNDVKPTILAYTAIRTSHGNVVFKKSGEWSRLSGLILGMPLLSATTSNFFGRTLMLTTVHKPKVFEINKSDGSRVQNLEEVHGYTADIIRVLQTNLNFTISLTFTNNFGGQLPNGSWSGMIGDLVGQEASLSPLDFSPSWARAQVVDFSEWFSRDPVIVISQAPKPIMKPFLMLEIFSLWISDFHQVWLAIICVGIVTGFLLWLLDVIVNQLHQRGQHSEGSELVKNEYYRLLISVRSTLKLFVNQ</sequence>
<evidence type="ECO:0000313" key="15">
    <source>
        <dbReference type="Proteomes" id="UP001381693"/>
    </source>
</evidence>
<dbReference type="Pfam" id="PF10613">
    <property type="entry name" value="Lig_chan-Glu_bd"/>
    <property type="match status" value="1"/>
</dbReference>
<comment type="caution">
    <text evidence="14">The sequence shown here is derived from an EMBL/GenBank/DDBJ whole genome shotgun (WGS) entry which is preliminary data.</text>
</comment>
<evidence type="ECO:0000256" key="6">
    <source>
        <dbReference type="ARBA" id="ARBA00023065"/>
    </source>
</evidence>
<name>A0AAN8X2X1_HALRR</name>
<evidence type="ECO:0000256" key="5">
    <source>
        <dbReference type="ARBA" id="ARBA00022989"/>
    </source>
</evidence>
<protein>
    <recommendedName>
        <fullName evidence="13">Ionotropic glutamate receptor L-glutamate and glycine-binding domain-containing protein</fullName>
    </recommendedName>
</protein>
<dbReference type="AlphaFoldDB" id="A0AAN8X2X1"/>
<dbReference type="EMBL" id="JAXCGZ010015145">
    <property type="protein sequence ID" value="KAK7071104.1"/>
    <property type="molecule type" value="Genomic_DNA"/>
</dbReference>
<comment type="subcellular location">
    <subcellularLocation>
        <location evidence="1">Cell membrane</location>
        <topology evidence="1">Multi-pass membrane protein</topology>
    </subcellularLocation>
</comment>
<dbReference type="InterPro" id="IPR052192">
    <property type="entry name" value="Insect_Ionotropic_Sensory_Rcpt"/>
</dbReference>
<dbReference type="GO" id="GO:0005886">
    <property type="term" value="C:plasma membrane"/>
    <property type="evidence" value="ECO:0007669"/>
    <property type="project" value="UniProtKB-SubCell"/>
</dbReference>
<evidence type="ECO:0000256" key="8">
    <source>
        <dbReference type="ARBA" id="ARBA00023170"/>
    </source>
</evidence>
<keyword evidence="9" id="KW-0325">Glycoprotein</keyword>
<keyword evidence="4 12" id="KW-0812">Transmembrane</keyword>
<evidence type="ECO:0000256" key="4">
    <source>
        <dbReference type="ARBA" id="ARBA00022692"/>
    </source>
</evidence>
<feature type="domain" description="Ionotropic glutamate receptor L-glutamate and glycine-binding" evidence="13">
    <location>
        <begin position="204"/>
        <end position="313"/>
    </location>
</feature>
<keyword evidence="8" id="KW-0675">Receptor</keyword>
<evidence type="ECO:0000256" key="12">
    <source>
        <dbReference type="SAM" id="Phobius"/>
    </source>
</evidence>
<evidence type="ECO:0000256" key="7">
    <source>
        <dbReference type="ARBA" id="ARBA00023136"/>
    </source>
</evidence>
<feature type="transmembrane region" description="Helical" evidence="12">
    <location>
        <begin position="336"/>
        <end position="358"/>
    </location>
</feature>
<evidence type="ECO:0000256" key="2">
    <source>
        <dbReference type="ARBA" id="ARBA00022448"/>
    </source>
</evidence>
<keyword evidence="10" id="KW-1071">Ligand-gated ion channel</keyword>
<proteinExistence type="predicted"/>
<keyword evidence="5 12" id="KW-1133">Transmembrane helix</keyword>
<dbReference type="Proteomes" id="UP001381693">
    <property type="component" value="Unassembled WGS sequence"/>
</dbReference>
<evidence type="ECO:0000256" key="11">
    <source>
        <dbReference type="ARBA" id="ARBA00023303"/>
    </source>
</evidence>
<reference evidence="14 15" key="1">
    <citation type="submission" date="2023-11" db="EMBL/GenBank/DDBJ databases">
        <title>Halocaridina rubra genome assembly.</title>
        <authorList>
            <person name="Smith C."/>
        </authorList>
    </citation>
    <scope>NUCLEOTIDE SEQUENCE [LARGE SCALE GENOMIC DNA]</scope>
    <source>
        <strain evidence="14">EP-1</strain>
        <tissue evidence="14">Whole</tissue>
    </source>
</reference>
<keyword evidence="3" id="KW-1003">Cell membrane</keyword>
<keyword evidence="11" id="KW-0407">Ion channel</keyword>
<evidence type="ECO:0000256" key="9">
    <source>
        <dbReference type="ARBA" id="ARBA00023180"/>
    </source>
</evidence>
<dbReference type="Gene3D" id="3.40.190.10">
    <property type="entry name" value="Periplasmic binding protein-like II"/>
    <property type="match status" value="1"/>
</dbReference>
<evidence type="ECO:0000256" key="3">
    <source>
        <dbReference type="ARBA" id="ARBA00022475"/>
    </source>
</evidence>
<feature type="non-terminal residue" evidence="14">
    <location>
        <position position="395"/>
    </location>
</feature>
<evidence type="ECO:0000256" key="10">
    <source>
        <dbReference type="ARBA" id="ARBA00023286"/>
    </source>
</evidence>